<evidence type="ECO:0000313" key="2">
    <source>
        <dbReference type="Proteomes" id="UP000037923"/>
    </source>
</evidence>
<sequence length="908" mass="98543">MPAGIVALHELPVSTLSSLLERYKADLERTSPNESDCIPLKAVDAQAERLALQRLLTNVSTVEFASCSNSPFFSPEMGRQETVRVLKYARRIAHTITRPTYGRYLKMVMLLLRELRFVVFAHDAQLFSRNLPFYSPQSVYARGRAAMEGRCGGDTVQKVAEAFQLIASQRYYGAMQLLQQRNNMAKDKNTPFARALMTVFTGLTGCIRTVCAAQLALRDAEYAALLVKNWSQTSLDIVGAVEELQATPMATMVEYLTDVGGRIRLCAATHASATRGSALDCLCRRLQQTIYVSCASLRREDKRKRGSPLPKLTPPPAVLLQVVTSGGGRAMVEGALTSFIHIVDQFSLLAPDLNAMNYLLQLYGLEEADLLAHEADVIDGTTKRLNGVLFEEKMFEAELRDVVLQVLVPHCCAVTGCEEAMAQAWVLACLRIPPTSMSAKEDSTSDSPDAADAVAGLADMPVWTRPATAAPNVAPPQYRLVRNVHYDWDDAGLLWMPRTDGELDGVVYDAQSRQVLFVLEAKLNIADLGKASNQKDRLFGALDRAWNPSCPPPSSKQGKAPRRPVNFPARSTSVPIKLVFSVADKTDAASPVTAAADGDETPLHDAVEDDVDGAEDGDAAAAVAVEEAADETAGLGAAPLASAKKMTLFFTQDNFTEFFRGPPLRSSPAGAAADAAPQTGNFHRDVAGTALTVSRECRWVYLTSLRPKSDAVNSTAPAPGGEVYLVEMALASAVGDAVAEAYHRFCMAGPNGGLSKAALTSLFLSIGSSSFFVQCVLKKKGDAGIASVPRLQLDLSFPTDAMLSSSSVMTQQTSSCPYTRALQLWKNRVRLVDDTLAVQQVQLRNDFLSELQVSDRSLSFAVNTVEKRVFIKAKKTPSFCEVVKSLMNVHCLRNLVMVIHDHDDETSA</sequence>
<name>A0A0N0E0J4_LEPPY</name>
<dbReference type="EMBL" id="LGTL01000001">
    <property type="protein sequence ID" value="KPA86512.1"/>
    <property type="molecule type" value="Genomic_DNA"/>
</dbReference>
<comment type="caution">
    <text evidence="1">The sequence shown here is derived from an EMBL/GenBank/DDBJ whole genome shotgun (WGS) entry which is preliminary data.</text>
</comment>
<proteinExistence type="predicted"/>
<dbReference type="RefSeq" id="XP_015664951.1">
    <property type="nucleotide sequence ID" value="XM_015796943.1"/>
</dbReference>
<dbReference type="VEuPathDB" id="TriTrypDB:LpyrH10_01_6580"/>
<reference evidence="1 2" key="1">
    <citation type="submission" date="2015-07" db="EMBL/GenBank/DDBJ databases">
        <title>High-quality genome of monoxenous trypanosomatid Leptomonas pyrrhocoris.</title>
        <authorList>
            <person name="Flegontov P."/>
            <person name="Butenko A."/>
            <person name="Firsov S."/>
            <person name="Vlcek C."/>
            <person name="Logacheva M.D."/>
            <person name="Field M."/>
            <person name="Filatov D."/>
            <person name="Flegontova O."/>
            <person name="Gerasimov E."/>
            <person name="Jackson A.P."/>
            <person name="Kelly S."/>
            <person name="Opperdoes F."/>
            <person name="O'Reilly A."/>
            <person name="Votypka J."/>
            <person name="Yurchenko V."/>
            <person name="Lukes J."/>
        </authorList>
    </citation>
    <scope>NUCLEOTIDE SEQUENCE [LARGE SCALE GENOMIC DNA]</scope>
    <source>
        <strain evidence="1">H10</strain>
    </source>
</reference>
<dbReference type="Proteomes" id="UP000037923">
    <property type="component" value="Unassembled WGS sequence"/>
</dbReference>
<dbReference type="AlphaFoldDB" id="A0A0N0E0J4"/>
<organism evidence="1 2">
    <name type="scientific">Leptomonas pyrrhocoris</name>
    <name type="common">Firebug parasite</name>
    <dbReference type="NCBI Taxonomy" id="157538"/>
    <lineage>
        <taxon>Eukaryota</taxon>
        <taxon>Discoba</taxon>
        <taxon>Euglenozoa</taxon>
        <taxon>Kinetoplastea</taxon>
        <taxon>Metakinetoplastina</taxon>
        <taxon>Trypanosomatida</taxon>
        <taxon>Trypanosomatidae</taxon>
        <taxon>Leishmaniinae</taxon>
        <taxon>Leptomonas</taxon>
    </lineage>
</organism>
<gene>
    <name evidence="1" type="ORF">ABB37_00658</name>
</gene>
<accession>A0A0N0E0J4</accession>
<dbReference type="GeneID" id="26900955"/>
<evidence type="ECO:0000313" key="1">
    <source>
        <dbReference type="EMBL" id="KPA86512.1"/>
    </source>
</evidence>
<keyword evidence="2" id="KW-1185">Reference proteome</keyword>
<protein>
    <submittedName>
        <fullName evidence="1">Uncharacterized protein</fullName>
    </submittedName>
</protein>
<dbReference type="OrthoDB" id="266556at2759"/>
<dbReference type="OMA" id="HDVRCKD"/>